<proteinExistence type="predicted"/>
<dbReference type="EMBL" id="JANUGW010000036">
    <property type="protein sequence ID" value="MCS0585439.1"/>
    <property type="molecule type" value="Genomic_DNA"/>
</dbReference>
<comment type="caution">
    <text evidence="1">The sequence shown here is derived from an EMBL/GenBank/DDBJ whole genome shotgun (WGS) entry which is preliminary data.</text>
</comment>
<keyword evidence="2" id="KW-1185">Reference proteome</keyword>
<gene>
    <name evidence="1" type="ORF">NX784_28050</name>
</gene>
<sequence length="162" mass="18086">MQEFYRKALFAFVLVLLADALLAAVCVERSYLSQSLLPRHVDDGRVVRWRHALTSIPWNTRFIHVDEGVRDGLRFDTNLPTDASVVSVSADLLAVDGKDRPALADLSPYGTRFLSRCILFVLRSLTNPTAIIGLNTGLINIPHINIAVVEQTNILTSRPYWA</sequence>
<dbReference type="RefSeq" id="WP_258819963.1">
    <property type="nucleotide sequence ID" value="NZ_JANUGW010000036.1"/>
</dbReference>
<organism evidence="1 2">
    <name type="scientific">Massilia pinisoli</name>
    <dbReference type="NCBI Taxonomy" id="1772194"/>
    <lineage>
        <taxon>Bacteria</taxon>
        <taxon>Pseudomonadati</taxon>
        <taxon>Pseudomonadota</taxon>
        <taxon>Betaproteobacteria</taxon>
        <taxon>Burkholderiales</taxon>
        <taxon>Oxalobacteraceae</taxon>
        <taxon>Telluria group</taxon>
        <taxon>Massilia</taxon>
    </lineage>
</organism>
<evidence type="ECO:0000313" key="2">
    <source>
        <dbReference type="Proteomes" id="UP001204151"/>
    </source>
</evidence>
<evidence type="ECO:0000313" key="1">
    <source>
        <dbReference type="EMBL" id="MCS0585439.1"/>
    </source>
</evidence>
<reference evidence="1 2" key="1">
    <citation type="submission" date="2022-08" db="EMBL/GenBank/DDBJ databases">
        <title>Reclassification of Massilia species as members of the genera Telluria, Duganella, Pseudoduganella, Mokoshia gen. nov. and Zemynaea gen. nov. using orthogonal and non-orthogonal genome-based approaches.</title>
        <authorList>
            <person name="Bowman J.P."/>
        </authorList>
    </citation>
    <scope>NUCLEOTIDE SEQUENCE [LARGE SCALE GENOMIC DNA]</scope>
    <source>
        <strain evidence="1 2">JCM 31316</strain>
    </source>
</reference>
<name>A0ABT2A0P4_9BURK</name>
<protein>
    <submittedName>
        <fullName evidence="1">Uncharacterized protein</fullName>
    </submittedName>
</protein>
<dbReference type="Proteomes" id="UP001204151">
    <property type="component" value="Unassembled WGS sequence"/>
</dbReference>
<accession>A0ABT2A0P4</accession>